<protein>
    <submittedName>
        <fullName evidence="1">Uncharacterized protein</fullName>
    </submittedName>
</protein>
<dbReference type="AlphaFoldDB" id="E6MQ00"/>
<dbReference type="HOGENOM" id="CLU_3255941_0_0_10"/>
<gene>
    <name evidence="1" type="ORF">HMPREF9420_1568</name>
</gene>
<evidence type="ECO:0000313" key="1">
    <source>
        <dbReference type="EMBL" id="EFV04317.1"/>
    </source>
</evidence>
<reference evidence="1 2" key="1">
    <citation type="submission" date="2010-12" db="EMBL/GenBank/DDBJ databases">
        <authorList>
            <person name="Muzny D."/>
            <person name="Qin X."/>
            <person name="Deng J."/>
            <person name="Jiang H."/>
            <person name="Liu Y."/>
            <person name="Qu J."/>
            <person name="Song X.-Z."/>
            <person name="Zhang L."/>
            <person name="Thornton R."/>
            <person name="Coyle M."/>
            <person name="Francisco L."/>
            <person name="Jackson L."/>
            <person name="Javaid M."/>
            <person name="Korchina V."/>
            <person name="Kovar C."/>
            <person name="Mata R."/>
            <person name="Mathew T."/>
            <person name="Ngo R."/>
            <person name="Nguyen L."/>
            <person name="Nguyen N."/>
            <person name="Okwuonu G."/>
            <person name="Ongeri F."/>
            <person name="Pham C."/>
            <person name="Simmons D."/>
            <person name="Wilczek-Boney K."/>
            <person name="Hale W."/>
            <person name="Jakkamsetti A."/>
            <person name="Pham P."/>
            <person name="Ruth R."/>
            <person name="San Lucas F."/>
            <person name="Warren J."/>
            <person name="Zhang J."/>
            <person name="Zhao Z."/>
            <person name="Zhou C."/>
            <person name="Zhu D."/>
            <person name="Lee S."/>
            <person name="Bess C."/>
            <person name="Blankenburg K."/>
            <person name="Forbes L."/>
            <person name="Fu Q."/>
            <person name="Gubbala S."/>
            <person name="Hirani K."/>
            <person name="Jayaseelan J.C."/>
            <person name="Lara F."/>
            <person name="Munidasa M."/>
            <person name="Palculict T."/>
            <person name="Patil S."/>
            <person name="Pu L.-L."/>
            <person name="Saada N."/>
            <person name="Tang L."/>
            <person name="Weissenberger G."/>
            <person name="Zhu Y."/>
            <person name="Hemphill L."/>
            <person name="Shang Y."/>
            <person name="Youmans B."/>
            <person name="Ayvaz T."/>
            <person name="Ross M."/>
            <person name="Santibanez J."/>
            <person name="Aqrawi P."/>
            <person name="Gross S."/>
            <person name="Joshi V."/>
            <person name="Fowler G."/>
            <person name="Nazareth L."/>
            <person name="Reid J."/>
            <person name="Worley K."/>
            <person name="Petrosino J."/>
            <person name="Highlander S."/>
            <person name="Gibbs R."/>
        </authorList>
    </citation>
    <scope>NUCLEOTIDE SEQUENCE [LARGE SCALE GENOMIC DNA]</scope>
    <source>
        <strain evidence="1 2">DSM 15606</strain>
    </source>
</reference>
<proteinExistence type="predicted"/>
<keyword evidence="2" id="KW-1185">Reference proteome</keyword>
<sequence>MPHFASFHRIKHIKLHDDLAQTILPLKTNEKMINIIGNTHKI</sequence>
<evidence type="ECO:0000313" key="2">
    <source>
        <dbReference type="Proteomes" id="UP000003874"/>
    </source>
</evidence>
<accession>E6MQ00</accession>
<comment type="caution">
    <text evidence="1">The sequence shown here is derived from an EMBL/GenBank/DDBJ whole genome shotgun (WGS) entry which is preliminary data.</text>
</comment>
<dbReference type="Proteomes" id="UP000003874">
    <property type="component" value="Unassembled WGS sequence"/>
</dbReference>
<dbReference type="EMBL" id="AEQO01000133">
    <property type="protein sequence ID" value="EFV04317.1"/>
    <property type="molecule type" value="Genomic_DNA"/>
</dbReference>
<name>E6MQ00_9BACT</name>
<organism evidence="1 2">
    <name type="scientific">Segatella salivae DSM 15606</name>
    <dbReference type="NCBI Taxonomy" id="888832"/>
    <lineage>
        <taxon>Bacteria</taxon>
        <taxon>Pseudomonadati</taxon>
        <taxon>Bacteroidota</taxon>
        <taxon>Bacteroidia</taxon>
        <taxon>Bacteroidales</taxon>
        <taxon>Prevotellaceae</taxon>
        <taxon>Segatella</taxon>
    </lineage>
</organism>